<feature type="signal peptide" evidence="2">
    <location>
        <begin position="1"/>
        <end position="23"/>
    </location>
</feature>
<name>A0A1G1WKX7_9BACT</name>
<protein>
    <recommendedName>
        <fullName evidence="5">DUF5667 domain-containing protein</fullName>
    </recommendedName>
</protein>
<evidence type="ECO:0000313" key="4">
    <source>
        <dbReference type="Proteomes" id="UP000177821"/>
    </source>
</evidence>
<keyword evidence="2" id="KW-0732">Signal</keyword>
<gene>
    <name evidence="3" type="ORF">A3J50_04315</name>
</gene>
<keyword evidence="1" id="KW-0175">Coiled coil</keyword>
<feature type="chain" id="PRO_5009581228" description="DUF5667 domain-containing protein" evidence="2">
    <location>
        <begin position="24"/>
        <end position="258"/>
    </location>
</feature>
<dbReference type="SUPFAM" id="SSF58113">
    <property type="entry name" value="Apolipoprotein A-I"/>
    <property type="match status" value="1"/>
</dbReference>
<proteinExistence type="predicted"/>
<organism evidence="3 4">
    <name type="scientific">Candidatus Woykebacteria bacterium RIFCSPHIGHO2_02_FULL_43_16b</name>
    <dbReference type="NCBI Taxonomy" id="1802601"/>
    <lineage>
        <taxon>Bacteria</taxon>
        <taxon>Candidatus Woykeibacteriota</taxon>
    </lineage>
</organism>
<evidence type="ECO:0000313" key="3">
    <source>
        <dbReference type="EMBL" id="OGY28408.1"/>
    </source>
</evidence>
<evidence type="ECO:0008006" key="5">
    <source>
        <dbReference type="Google" id="ProtNLM"/>
    </source>
</evidence>
<reference evidence="3 4" key="1">
    <citation type="journal article" date="2016" name="Nat. Commun.">
        <title>Thousands of microbial genomes shed light on interconnected biogeochemical processes in an aquifer system.</title>
        <authorList>
            <person name="Anantharaman K."/>
            <person name="Brown C.T."/>
            <person name="Hug L.A."/>
            <person name="Sharon I."/>
            <person name="Castelle C.J."/>
            <person name="Probst A.J."/>
            <person name="Thomas B.C."/>
            <person name="Singh A."/>
            <person name="Wilkins M.J."/>
            <person name="Karaoz U."/>
            <person name="Brodie E.L."/>
            <person name="Williams K.H."/>
            <person name="Hubbard S.S."/>
            <person name="Banfield J.F."/>
        </authorList>
    </citation>
    <scope>NUCLEOTIDE SEQUENCE [LARGE SCALE GENOMIC DNA]</scope>
</reference>
<evidence type="ECO:0000256" key="1">
    <source>
        <dbReference type="SAM" id="Coils"/>
    </source>
</evidence>
<dbReference type="EMBL" id="MHCX01000052">
    <property type="protein sequence ID" value="OGY28408.1"/>
    <property type="molecule type" value="Genomic_DNA"/>
</dbReference>
<accession>A0A1G1WKX7</accession>
<feature type="coiled-coil region" evidence="1">
    <location>
        <begin position="101"/>
        <end position="169"/>
    </location>
</feature>
<dbReference type="AlphaFoldDB" id="A0A1G1WKX7"/>
<sequence>MKNALFILPIFISSLLISTSIFAHEEGQVSIGEIKPSVREVVASKVADVKTKVAEVKASASAKIQELQERKASGSADLKLRIKEATEDFRLQREAKKEELKLQFKTKREEFKQKLESIKDERKRLVVERLDNNMAAINKKVTDQQVVVLERLSSILDKLSNRALKAQGNGVEVGSVEEAIKVAQTQISNAQGVVATQAGKQYVITIVSDSNLGQAVSSTKQLLMADLKESRSAVAGARSAVEAALKSLASLKGVDDVE</sequence>
<evidence type="ECO:0000256" key="2">
    <source>
        <dbReference type="SAM" id="SignalP"/>
    </source>
</evidence>
<comment type="caution">
    <text evidence="3">The sequence shown here is derived from an EMBL/GenBank/DDBJ whole genome shotgun (WGS) entry which is preliminary data.</text>
</comment>
<dbReference type="Proteomes" id="UP000177821">
    <property type="component" value="Unassembled WGS sequence"/>
</dbReference>